<reference evidence="2 3" key="1">
    <citation type="journal article" date="2017" name="Gigascience">
        <title>Draft genome of the honey bee ectoparasitic mite, Tropilaelaps mercedesae, is shaped by the parasitic life history.</title>
        <authorList>
            <person name="Dong X."/>
            <person name="Armstrong S.D."/>
            <person name="Xia D."/>
            <person name="Makepeace B.L."/>
            <person name="Darby A.C."/>
            <person name="Kadowaki T."/>
        </authorList>
    </citation>
    <scope>NUCLEOTIDE SEQUENCE [LARGE SCALE GENOMIC DNA]</scope>
    <source>
        <strain evidence="2">Wuxi-XJTLU</strain>
    </source>
</reference>
<dbReference type="AlphaFoldDB" id="A0A1V9X1P0"/>
<dbReference type="InterPro" id="IPR025901">
    <property type="entry name" value="Kinesin-assoc_MT-bd_dom"/>
</dbReference>
<protein>
    <recommendedName>
        <fullName evidence="1">Kinesin-associated microtubule-binding domain-containing protein</fullName>
    </recommendedName>
</protein>
<dbReference type="InParanoid" id="A0A1V9X1P0"/>
<dbReference type="EMBL" id="MNPL01028672">
    <property type="protein sequence ID" value="OQR67499.1"/>
    <property type="molecule type" value="Genomic_DNA"/>
</dbReference>
<evidence type="ECO:0000313" key="2">
    <source>
        <dbReference type="EMBL" id="OQR67499.1"/>
    </source>
</evidence>
<proteinExistence type="predicted"/>
<gene>
    <name evidence="2" type="ORF">BIW11_13487</name>
</gene>
<keyword evidence="3" id="KW-1185">Reference proteome</keyword>
<name>A0A1V9X1P0_9ACAR</name>
<sequence length="156" mass="17215">EISSNNELVVSESARIVAAAPSEREMIAALCEKTAEASAYIHATGQKLREAKTDSLGMLRKNFKVCLPTRSTPIKRSYDAPRRVASTQPADILLNRLQARYERATSEERCLLDEGHSILLDVSASPEMVALGNDSQDFGRDSDEEKENVISCDEMI</sequence>
<dbReference type="Pfam" id="PF13931">
    <property type="entry name" value="Microtub_bind"/>
    <property type="match status" value="1"/>
</dbReference>
<organism evidence="2 3">
    <name type="scientific">Tropilaelaps mercedesae</name>
    <dbReference type="NCBI Taxonomy" id="418985"/>
    <lineage>
        <taxon>Eukaryota</taxon>
        <taxon>Metazoa</taxon>
        <taxon>Ecdysozoa</taxon>
        <taxon>Arthropoda</taxon>
        <taxon>Chelicerata</taxon>
        <taxon>Arachnida</taxon>
        <taxon>Acari</taxon>
        <taxon>Parasitiformes</taxon>
        <taxon>Mesostigmata</taxon>
        <taxon>Gamasina</taxon>
        <taxon>Dermanyssoidea</taxon>
        <taxon>Laelapidae</taxon>
        <taxon>Tropilaelaps</taxon>
    </lineage>
</organism>
<evidence type="ECO:0000259" key="1">
    <source>
        <dbReference type="Pfam" id="PF13931"/>
    </source>
</evidence>
<feature type="domain" description="Kinesin-associated microtubule-binding" evidence="1">
    <location>
        <begin position="64"/>
        <end position="119"/>
    </location>
</feature>
<feature type="non-terminal residue" evidence="2">
    <location>
        <position position="1"/>
    </location>
</feature>
<evidence type="ECO:0000313" key="3">
    <source>
        <dbReference type="Proteomes" id="UP000192247"/>
    </source>
</evidence>
<accession>A0A1V9X1P0</accession>
<comment type="caution">
    <text evidence="2">The sequence shown here is derived from an EMBL/GenBank/DDBJ whole genome shotgun (WGS) entry which is preliminary data.</text>
</comment>
<dbReference type="GO" id="GO:0008017">
    <property type="term" value="F:microtubule binding"/>
    <property type="evidence" value="ECO:0007669"/>
    <property type="project" value="InterPro"/>
</dbReference>
<dbReference type="Proteomes" id="UP000192247">
    <property type="component" value="Unassembled WGS sequence"/>
</dbReference>